<dbReference type="GO" id="GO:0004222">
    <property type="term" value="F:metalloendopeptidase activity"/>
    <property type="evidence" value="ECO:0007669"/>
    <property type="project" value="InterPro"/>
</dbReference>
<dbReference type="AlphaFoldDB" id="A0A7Y9RWW4"/>
<feature type="transmembrane region" description="Helical" evidence="7">
    <location>
        <begin position="287"/>
        <end position="306"/>
    </location>
</feature>
<evidence type="ECO:0000313" key="9">
    <source>
        <dbReference type="EMBL" id="NYG56794.1"/>
    </source>
</evidence>
<keyword evidence="1 6" id="KW-0645">Protease</keyword>
<evidence type="ECO:0000256" key="2">
    <source>
        <dbReference type="ARBA" id="ARBA00022723"/>
    </source>
</evidence>
<dbReference type="Proteomes" id="UP000544110">
    <property type="component" value="Unassembled WGS sequence"/>
</dbReference>
<feature type="transmembrane region" description="Helical" evidence="7">
    <location>
        <begin position="34"/>
        <end position="56"/>
    </location>
</feature>
<dbReference type="CDD" id="cd07326">
    <property type="entry name" value="M56_BlaR1_MecR1_like"/>
    <property type="match status" value="1"/>
</dbReference>
<keyword evidence="7" id="KW-0472">Membrane</keyword>
<name>A0A7Y9RWW4_9ACTN</name>
<organism evidence="9 10">
    <name type="scientific">Nocardioides perillae</name>
    <dbReference type="NCBI Taxonomy" id="1119534"/>
    <lineage>
        <taxon>Bacteria</taxon>
        <taxon>Bacillati</taxon>
        <taxon>Actinomycetota</taxon>
        <taxon>Actinomycetes</taxon>
        <taxon>Propionibacteriales</taxon>
        <taxon>Nocardioidaceae</taxon>
        <taxon>Nocardioides</taxon>
    </lineage>
</organism>
<keyword evidence="5 6" id="KW-0482">Metalloprotease</keyword>
<evidence type="ECO:0000256" key="3">
    <source>
        <dbReference type="ARBA" id="ARBA00022801"/>
    </source>
</evidence>
<comment type="similarity">
    <text evidence="6">Belongs to the peptidase M48 family.</text>
</comment>
<evidence type="ECO:0000256" key="5">
    <source>
        <dbReference type="ARBA" id="ARBA00023049"/>
    </source>
</evidence>
<feature type="domain" description="Peptidase M48" evidence="8">
    <location>
        <begin position="138"/>
        <end position="199"/>
    </location>
</feature>
<dbReference type="GO" id="GO:0046872">
    <property type="term" value="F:metal ion binding"/>
    <property type="evidence" value="ECO:0007669"/>
    <property type="project" value="UniProtKB-KW"/>
</dbReference>
<gene>
    <name evidence="9" type="ORF">BJ989_003098</name>
</gene>
<reference evidence="9 10" key="1">
    <citation type="submission" date="2020-07" db="EMBL/GenBank/DDBJ databases">
        <title>Sequencing the genomes of 1000 actinobacteria strains.</title>
        <authorList>
            <person name="Klenk H.-P."/>
        </authorList>
    </citation>
    <scope>NUCLEOTIDE SEQUENCE [LARGE SCALE GENOMIC DNA]</scope>
    <source>
        <strain evidence="9 10">DSM 24552</strain>
    </source>
</reference>
<dbReference type="Pfam" id="PF01435">
    <property type="entry name" value="Peptidase_M48"/>
    <property type="match status" value="1"/>
</dbReference>
<dbReference type="Gene3D" id="3.30.2010.10">
    <property type="entry name" value="Metalloproteases ('zincins'), catalytic domain"/>
    <property type="match status" value="1"/>
</dbReference>
<dbReference type="InterPro" id="IPR001915">
    <property type="entry name" value="Peptidase_M48"/>
</dbReference>
<proteinExistence type="inferred from homology"/>
<keyword evidence="7" id="KW-0812">Transmembrane</keyword>
<keyword evidence="2" id="KW-0479">Metal-binding</keyword>
<dbReference type="RefSeq" id="WP_179518993.1">
    <property type="nucleotide sequence ID" value="NZ_JACCAC010000001.1"/>
</dbReference>
<evidence type="ECO:0000256" key="1">
    <source>
        <dbReference type="ARBA" id="ARBA00022670"/>
    </source>
</evidence>
<comment type="cofactor">
    <cofactor evidence="6">
        <name>Zn(2+)</name>
        <dbReference type="ChEBI" id="CHEBI:29105"/>
    </cofactor>
    <text evidence="6">Binds 1 zinc ion per subunit.</text>
</comment>
<evidence type="ECO:0000256" key="7">
    <source>
        <dbReference type="SAM" id="Phobius"/>
    </source>
</evidence>
<dbReference type="GO" id="GO:0006508">
    <property type="term" value="P:proteolysis"/>
    <property type="evidence" value="ECO:0007669"/>
    <property type="project" value="UniProtKB-KW"/>
</dbReference>
<keyword evidence="4 6" id="KW-0862">Zinc</keyword>
<dbReference type="EMBL" id="JACCAC010000001">
    <property type="protein sequence ID" value="NYG56794.1"/>
    <property type="molecule type" value="Genomic_DNA"/>
</dbReference>
<evidence type="ECO:0000256" key="6">
    <source>
        <dbReference type="RuleBase" id="RU003983"/>
    </source>
</evidence>
<evidence type="ECO:0000313" key="10">
    <source>
        <dbReference type="Proteomes" id="UP000544110"/>
    </source>
</evidence>
<dbReference type="PANTHER" id="PTHR34978">
    <property type="entry name" value="POSSIBLE SENSOR-TRANSDUCER PROTEIN BLAR"/>
    <property type="match status" value="1"/>
</dbReference>
<protein>
    <submittedName>
        <fullName evidence="9">Zn-dependent protease with chaperone function</fullName>
    </submittedName>
</protein>
<dbReference type="InterPro" id="IPR052173">
    <property type="entry name" value="Beta-lactam_resp_regulator"/>
</dbReference>
<keyword evidence="10" id="KW-1185">Reference proteome</keyword>
<feature type="transmembrane region" description="Helical" evidence="7">
    <location>
        <begin position="89"/>
        <end position="112"/>
    </location>
</feature>
<keyword evidence="7" id="KW-1133">Transmembrane helix</keyword>
<dbReference type="PANTHER" id="PTHR34978:SF3">
    <property type="entry name" value="SLR0241 PROTEIN"/>
    <property type="match status" value="1"/>
</dbReference>
<sequence length="322" mass="33493">MTAALLLASLAAATGMLGARLDRAHWPARLPKHAIVIWQALSWCFVTSVLLAGLALAVPSVPWGVDGLAGFVGACAALVRDHYATPGGAAAGGVGLLVVGTVVSSIGVRACAEVRMLRRARARQRSAVTLVADHDERADVWLLEEPRPAAYVLPGRVPMIVVTTGAVADLHDGELRAVLAHERAHVDGRHDIAITVARILHRALPGVPLLAAAAREVPRLLEMHADDRAAQAHGRRALATALARLAGALRPGTEATPVTLRSTGGDAAARVERMTDAARRGRCWQRCALGAVALVLLLAPLALAAAPAVEAAVLDYCPVPLG</sequence>
<evidence type="ECO:0000256" key="4">
    <source>
        <dbReference type="ARBA" id="ARBA00022833"/>
    </source>
</evidence>
<evidence type="ECO:0000259" key="8">
    <source>
        <dbReference type="Pfam" id="PF01435"/>
    </source>
</evidence>
<comment type="caution">
    <text evidence="9">The sequence shown here is derived from an EMBL/GenBank/DDBJ whole genome shotgun (WGS) entry which is preliminary data.</text>
</comment>
<accession>A0A7Y9RWW4</accession>
<keyword evidence="3 6" id="KW-0378">Hydrolase</keyword>